<dbReference type="OrthoDB" id="2129491at2759"/>
<name>A0A6A6WF48_9PEZI</name>
<dbReference type="SUPFAM" id="SSF55347">
    <property type="entry name" value="Glyceraldehyde-3-phosphate dehydrogenase-like, C-terminal domain"/>
    <property type="match status" value="1"/>
</dbReference>
<dbReference type="Pfam" id="PF01408">
    <property type="entry name" value="GFO_IDH_MocA"/>
    <property type="match status" value="1"/>
</dbReference>
<evidence type="ECO:0000259" key="1">
    <source>
        <dbReference type="Pfam" id="PF01408"/>
    </source>
</evidence>
<dbReference type="GO" id="GO:0000166">
    <property type="term" value="F:nucleotide binding"/>
    <property type="evidence" value="ECO:0007669"/>
    <property type="project" value="InterPro"/>
</dbReference>
<organism evidence="2 3">
    <name type="scientific">Pseudovirgaria hyperparasitica</name>
    <dbReference type="NCBI Taxonomy" id="470096"/>
    <lineage>
        <taxon>Eukaryota</taxon>
        <taxon>Fungi</taxon>
        <taxon>Dikarya</taxon>
        <taxon>Ascomycota</taxon>
        <taxon>Pezizomycotina</taxon>
        <taxon>Dothideomycetes</taxon>
        <taxon>Dothideomycetes incertae sedis</taxon>
        <taxon>Acrospermales</taxon>
        <taxon>Acrospermaceae</taxon>
        <taxon>Pseudovirgaria</taxon>
    </lineage>
</organism>
<dbReference type="AlphaFoldDB" id="A0A6A6WF48"/>
<accession>A0A6A6WF48</accession>
<dbReference type="PANTHER" id="PTHR43377">
    <property type="entry name" value="BILIVERDIN REDUCTASE A"/>
    <property type="match status" value="1"/>
</dbReference>
<dbReference type="RefSeq" id="XP_033603616.1">
    <property type="nucleotide sequence ID" value="XM_033740201.1"/>
</dbReference>
<dbReference type="Proteomes" id="UP000799437">
    <property type="component" value="Unassembled WGS sequence"/>
</dbReference>
<dbReference type="GeneID" id="54481255"/>
<dbReference type="InterPro" id="IPR000683">
    <property type="entry name" value="Gfo/Idh/MocA-like_OxRdtase_N"/>
</dbReference>
<dbReference type="Gene3D" id="3.30.360.10">
    <property type="entry name" value="Dihydrodipicolinate Reductase, domain 2"/>
    <property type="match status" value="1"/>
</dbReference>
<dbReference type="InterPro" id="IPR051450">
    <property type="entry name" value="Gfo/Idh/MocA_Oxidoreductases"/>
</dbReference>
<dbReference type="Gene3D" id="3.40.50.720">
    <property type="entry name" value="NAD(P)-binding Rossmann-like Domain"/>
    <property type="match status" value="1"/>
</dbReference>
<gene>
    <name evidence="2" type="ORF">EJ05DRAFT_254879</name>
</gene>
<proteinExistence type="predicted"/>
<dbReference type="InterPro" id="IPR036291">
    <property type="entry name" value="NAD(P)-bd_dom_sf"/>
</dbReference>
<reference evidence="2" key="1">
    <citation type="journal article" date="2020" name="Stud. Mycol.">
        <title>101 Dothideomycetes genomes: a test case for predicting lifestyles and emergence of pathogens.</title>
        <authorList>
            <person name="Haridas S."/>
            <person name="Albert R."/>
            <person name="Binder M."/>
            <person name="Bloem J."/>
            <person name="Labutti K."/>
            <person name="Salamov A."/>
            <person name="Andreopoulos B."/>
            <person name="Baker S."/>
            <person name="Barry K."/>
            <person name="Bills G."/>
            <person name="Bluhm B."/>
            <person name="Cannon C."/>
            <person name="Castanera R."/>
            <person name="Culley D."/>
            <person name="Daum C."/>
            <person name="Ezra D."/>
            <person name="Gonzalez J."/>
            <person name="Henrissat B."/>
            <person name="Kuo A."/>
            <person name="Liang C."/>
            <person name="Lipzen A."/>
            <person name="Lutzoni F."/>
            <person name="Magnuson J."/>
            <person name="Mondo S."/>
            <person name="Nolan M."/>
            <person name="Ohm R."/>
            <person name="Pangilinan J."/>
            <person name="Park H.-J."/>
            <person name="Ramirez L."/>
            <person name="Alfaro M."/>
            <person name="Sun H."/>
            <person name="Tritt A."/>
            <person name="Yoshinaga Y."/>
            <person name="Zwiers L.-H."/>
            <person name="Turgeon B."/>
            <person name="Goodwin S."/>
            <person name="Spatafora J."/>
            <person name="Crous P."/>
            <person name="Grigoriev I."/>
        </authorList>
    </citation>
    <scope>NUCLEOTIDE SEQUENCE</scope>
    <source>
        <strain evidence="2">CBS 121739</strain>
    </source>
</reference>
<dbReference type="EMBL" id="ML996567">
    <property type="protein sequence ID" value="KAF2761165.1"/>
    <property type="molecule type" value="Genomic_DNA"/>
</dbReference>
<dbReference type="PANTHER" id="PTHR43377:SF12">
    <property type="entry name" value="BINDING ROSSMANN FOLD OXIDOREDUCTASE, PUTATIVE (AFU_ORTHOLOGUE AFUA_3G11840)-RELATED"/>
    <property type="match status" value="1"/>
</dbReference>
<dbReference type="SUPFAM" id="SSF51735">
    <property type="entry name" value="NAD(P)-binding Rossmann-fold domains"/>
    <property type="match status" value="1"/>
</dbReference>
<evidence type="ECO:0000313" key="3">
    <source>
        <dbReference type="Proteomes" id="UP000799437"/>
    </source>
</evidence>
<protein>
    <submittedName>
        <fullName evidence="2">Streptomycin biosynthesis protein StrI</fullName>
    </submittedName>
</protein>
<evidence type="ECO:0000313" key="2">
    <source>
        <dbReference type="EMBL" id="KAF2761165.1"/>
    </source>
</evidence>
<feature type="domain" description="Gfo/Idh/MocA-like oxidoreductase N-terminal" evidence="1">
    <location>
        <begin position="12"/>
        <end position="152"/>
    </location>
</feature>
<sequence length="514" mass="57542">MGSISASARQVRMLVIGAGSRGHAYASAITTHRHDTGPTHIPAIIAGVVEPNTYKRGVFGQKYIWGPAGRTSPCDGEEWTDWQTWVEHAETHGAGVDAIAICVLDEMHVDILAAVKGLGVHILCEKPLAPRLGDIQTIWDAYKDAGVVLGVCHVLRYSPHNIMLRDLVRVKKAIGDIVSVEHTEPVGWWHFSHSYVRGNWRKESKTAPSLMTKSCHDIDFLLWLMCSPTHAESDEPPHAPKYVASSGSRKLFRKTRKPTAAGEATNCLSCPIEQDCIYSARKIYVERRLEKGDTDWPVSIVNPEIEECYKSAGLEPARDMLLTNLKEDYSREMPQEEIDARPWFGRCVWESDNDVNDDQIVTMTWEDDPIERGHGTADALEGRAEKTAQFHMIAFTEKQCDRRGWIYGTKGEIEYDSFTIKVHDFATGRTESFVPKQMGGGHGGGDSGLARQFVLAVDAAINQAVPAETAQKRYLGCTLEEEIRSHAFVFAAEEARHDRKVVDWDVWWHDHVQA</sequence>
<keyword evidence="3" id="KW-1185">Reference proteome</keyword>